<evidence type="ECO:0000313" key="2">
    <source>
        <dbReference type="Proteomes" id="UP001220225"/>
    </source>
</evidence>
<accession>A0ABT5LS59</accession>
<gene>
    <name evidence="1" type="ORF">PSI14_03095</name>
</gene>
<name>A0ABT5LS59_9GAMM</name>
<sequence>PITTLLCGGRHFMHIETSNVVKLQITDVPRHDPIHVYLEDYADGQGRITISEYGESWTAYWGAMGGSLSDFILKADNGYIIGYLDGVLKMRSQKYKFMDSRLNAVKEALRRLHVHTVEPQSKSNPQS</sequence>
<evidence type="ECO:0000313" key="1">
    <source>
        <dbReference type="EMBL" id="MDC9595880.1"/>
    </source>
</evidence>
<comment type="caution">
    <text evidence="1">The sequence shown here is derived from an EMBL/GenBank/DDBJ whole genome shotgun (WGS) entry which is preliminary data.</text>
</comment>
<dbReference type="Pfam" id="PF26211">
    <property type="entry name" value="Phage_phiTE_072"/>
    <property type="match status" value="1"/>
</dbReference>
<proteinExistence type="predicted"/>
<organism evidence="1 2">
    <name type="scientific">Xenorhabdus anantnagensis</name>
    <dbReference type="NCBI Taxonomy" id="3025875"/>
    <lineage>
        <taxon>Bacteria</taxon>
        <taxon>Pseudomonadati</taxon>
        <taxon>Pseudomonadota</taxon>
        <taxon>Gammaproteobacteria</taxon>
        <taxon>Enterobacterales</taxon>
        <taxon>Morganellaceae</taxon>
        <taxon>Xenorhabdus</taxon>
    </lineage>
</organism>
<keyword evidence="2" id="KW-1185">Reference proteome</keyword>
<dbReference type="InterPro" id="IPR058701">
    <property type="entry name" value="PhiTE_072-like"/>
</dbReference>
<feature type="non-terminal residue" evidence="1">
    <location>
        <position position="1"/>
    </location>
</feature>
<protein>
    <submittedName>
        <fullName evidence="1">Uncharacterized protein</fullName>
    </submittedName>
</protein>
<dbReference type="EMBL" id="JAQRFN010000003">
    <property type="protein sequence ID" value="MDC9595880.1"/>
    <property type="molecule type" value="Genomic_DNA"/>
</dbReference>
<reference evidence="1 2" key="1">
    <citation type="submission" date="2023-02" db="EMBL/GenBank/DDBJ databases">
        <title>Entomopathogenic bacteria.</title>
        <authorList>
            <person name="Machado R.A."/>
        </authorList>
    </citation>
    <scope>NUCLEOTIDE SEQUENCE [LARGE SCALE GENOMIC DNA]</scope>
    <source>
        <strain evidence="1 2">XENO-2</strain>
    </source>
</reference>
<dbReference type="Proteomes" id="UP001220225">
    <property type="component" value="Unassembled WGS sequence"/>
</dbReference>